<comment type="caution">
    <text evidence="1">The sequence shown here is derived from an EMBL/GenBank/DDBJ whole genome shotgun (WGS) entry which is preliminary data.</text>
</comment>
<proteinExistence type="predicted"/>
<gene>
    <name evidence="1" type="primary">kynB_1</name>
    <name evidence="1" type="ORF">BWY41_00549</name>
</gene>
<dbReference type="SUPFAM" id="SSF102198">
    <property type="entry name" value="Putative cyclase"/>
    <property type="match status" value="1"/>
</dbReference>
<dbReference type="Pfam" id="PF04199">
    <property type="entry name" value="Cyclase"/>
    <property type="match status" value="1"/>
</dbReference>
<evidence type="ECO:0000313" key="1">
    <source>
        <dbReference type="EMBL" id="OQA60778.1"/>
    </source>
</evidence>
<dbReference type="PANTHER" id="PTHR31118">
    <property type="entry name" value="CYCLASE-LIKE PROTEIN 2"/>
    <property type="match status" value="1"/>
</dbReference>
<protein>
    <submittedName>
        <fullName evidence="1">Kynurenine formamidase</fullName>
        <ecNumber evidence="1">3.5.1.9</ecNumber>
    </submittedName>
</protein>
<sequence length="234" mass="25494">MENPISFFKNRKIIDITGELENNLWGYYSLPGMEKVVPPVVISTIASVENQGFFASKISVSTISGTYLEAGSHVLTKGNNLDQHSLNQCILPAKVIQLPTQKPKALITVDLLTQFAPELNPGDALLIGTGWDQQWNKPGFVLDSPNLDRKALQWIIDKKIALLGVDLTCIEASWSEDDEEAKGSLLGSLFESGALLLAPIVNVRKITQKEGILLALPMKVKGTSGAPVRAIFLE</sequence>
<organism evidence="1">
    <name type="scientific">Candidatus Atribacter allofermentans</name>
    <dbReference type="NCBI Taxonomy" id="1852833"/>
    <lineage>
        <taxon>Bacteria</taxon>
        <taxon>Pseudomonadati</taxon>
        <taxon>Atribacterota</taxon>
        <taxon>Atribacteria</taxon>
        <taxon>Atribacterales</taxon>
        <taxon>Atribacteraceae</taxon>
        <taxon>Atribacter</taxon>
    </lineage>
</organism>
<name>A0A1V5T252_9BACT</name>
<dbReference type="Proteomes" id="UP000485569">
    <property type="component" value="Unassembled WGS sequence"/>
</dbReference>
<dbReference type="PANTHER" id="PTHR31118:SF12">
    <property type="entry name" value="CYCLASE-LIKE PROTEIN 2"/>
    <property type="match status" value="1"/>
</dbReference>
<dbReference type="EC" id="3.5.1.9" evidence="1"/>
<dbReference type="Gene3D" id="3.50.30.50">
    <property type="entry name" value="Putative cyclase"/>
    <property type="match status" value="1"/>
</dbReference>
<keyword evidence="1" id="KW-0378">Hydrolase</keyword>
<reference evidence="1" key="1">
    <citation type="submission" date="2017-02" db="EMBL/GenBank/DDBJ databases">
        <title>Delving into the versatile metabolic prowess of the omnipresent phylum Bacteroidetes.</title>
        <authorList>
            <person name="Nobu M.K."/>
            <person name="Mei R."/>
            <person name="Narihiro T."/>
            <person name="Kuroda K."/>
            <person name="Liu W.-T."/>
        </authorList>
    </citation>
    <scope>NUCLEOTIDE SEQUENCE</scope>
    <source>
        <strain evidence="1">ADurb.Bin276</strain>
    </source>
</reference>
<dbReference type="GO" id="GO:0019441">
    <property type="term" value="P:L-tryptophan catabolic process to kynurenine"/>
    <property type="evidence" value="ECO:0007669"/>
    <property type="project" value="InterPro"/>
</dbReference>
<accession>A0A1V5T252</accession>
<dbReference type="GO" id="GO:0004061">
    <property type="term" value="F:arylformamidase activity"/>
    <property type="evidence" value="ECO:0007669"/>
    <property type="project" value="UniProtKB-EC"/>
</dbReference>
<dbReference type="EMBL" id="MWBQ01000033">
    <property type="protein sequence ID" value="OQA60778.1"/>
    <property type="molecule type" value="Genomic_DNA"/>
</dbReference>
<dbReference type="InterPro" id="IPR007325">
    <property type="entry name" value="KFase/CYL"/>
</dbReference>
<dbReference type="AlphaFoldDB" id="A0A1V5T252"/>
<dbReference type="InterPro" id="IPR037175">
    <property type="entry name" value="KFase_sf"/>
</dbReference>